<feature type="non-terminal residue" evidence="2">
    <location>
        <position position="1"/>
    </location>
</feature>
<dbReference type="SUPFAM" id="SSF56112">
    <property type="entry name" value="Protein kinase-like (PK-like)"/>
    <property type="match status" value="1"/>
</dbReference>
<dbReference type="InterPro" id="IPR001245">
    <property type="entry name" value="Ser-Thr/Tyr_kinase_cat_dom"/>
</dbReference>
<dbReference type="AlphaFoldDB" id="S8ELX3"/>
<dbReference type="Pfam" id="PF07714">
    <property type="entry name" value="PK_Tyr_Ser-Thr"/>
    <property type="match status" value="1"/>
</dbReference>
<dbReference type="EMBL" id="AUSU01000353">
    <property type="protein sequence ID" value="EPS73672.1"/>
    <property type="molecule type" value="Genomic_DNA"/>
</dbReference>
<dbReference type="GO" id="GO:0004672">
    <property type="term" value="F:protein kinase activity"/>
    <property type="evidence" value="ECO:0007669"/>
    <property type="project" value="InterPro"/>
</dbReference>
<dbReference type="PANTHER" id="PTHR46863">
    <property type="entry name" value="OS09G0572100 PROTEIN"/>
    <property type="match status" value="1"/>
</dbReference>
<dbReference type="GO" id="GO:0005524">
    <property type="term" value="F:ATP binding"/>
    <property type="evidence" value="ECO:0007669"/>
    <property type="project" value="InterPro"/>
</dbReference>
<proteinExistence type="predicted"/>
<dbReference type="PROSITE" id="PS50011">
    <property type="entry name" value="PROTEIN_KINASE_DOM"/>
    <property type="match status" value="1"/>
</dbReference>
<dbReference type="PIRSF" id="PIRSF000654">
    <property type="entry name" value="Integrin-linked_kinase"/>
    <property type="match status" value="1"/>
</dbReference>
<evidence type="ECO:0000313" key="2">
    <source>
        <dbReference type="EMBL" id="EPS73672.1"/>
    </source>
</evidence>
<sequence>SWNSSVSSISGIRESILPEQPLIYDFREISAATSGFLLKPHSSSSSSTAWRGSVRGQDVIIFQRKFRRQMEMAEIVDRLSVICRSHHSSLVKLKGASVSGNYIYLVYEYVPGASLSDCLRNSRNPNFTVLSNWMSRIRVASDIAHGLDYIHNSTGLGFEFVHNHVMSSSIIISEPGLNAKICHFGTSELCGEIMRQSTDSMELGRSHSNVKKFEGTSGYMAPEFQRNGIITQKCDVYAFGVVILELLSGMEALKYNIDENSGSYVKISVVEVARNAVEGGGGGFRQWADKRLRDSYPVDVAEKLARLALDCVADTPHDRPDMETVVIQLSQMFLESQKWTQNMNVPTDFSVSLAPR</sequence>
<organism evidence="2 3">
    <name type="scientific">Genlisea aurea</name>
    <dbReference type="NCBI Taxonomy" id="192259"/>
    <lineage>
        <taxon>Eukaryota</taxon>
        <taxon>Viridiplantae</taxon>
        <taxon>Streptophyta</taxon>
        <taxon>Embryophyta</taxon>
        <taxon>Tracheophyta</taxon>
        <taxon>Spermatophyta</taxon>
        <taxon>Magnoliopsida</taxon>
        <taxon>eudicotyledons</taxon>
        <taxon>Gunneridae</taxon>
        <taxon>Pentapetalae</taxon>
        <taxon>asterids</taxon>
        <taxon>lamiids</taxon>
        <taxon>Lamiales</taxon>
        <taxon>Lentibulariaceae</taxon>
        <taxon>Genlisea</taxon>
    </lineage>
</organism>
<dbReference type="Gene3D" id="1.10.510.10">
    <property type="entry name" value="Transferase(Phosphotransferase) domain 1"/>
    <property type="match status" value="1"/>
</dbReference>
<feature type="domain" description="Protein kinase" evidence="1">
    <location>
        <begin position="23"/>
        <end position="334"/>
    </location>
</feature>
<name>S8ELX3_9LAMI</name>
<dbReference type="OrthoDB" id="4062651at2759"/>
<comment type="caution">
    <text evidence="2">The sequence shown here is derived from an EMBL/GenBank/DDBJ whole genome shotgun (WGS) entry which is preliminary data.</text>
</comment>
<dbReference type="Gene3D" id="3.30.200.20">
    <property type="entry name" value="Phosphorylase Kinase, domain 1"/>
    <property type="match status" value="1"/>
</dbReference>
<dbReference type="Proteomes" id="UP000015453">
    <property type="component" value="Unassembled WGS sequence"/>
</dbReference>
<evidence type="ECO:0000313" key="3">
    <source>
        <dbReference type="Proteomes" id="UP000015453"/>
    </source>
</evidence>
<gene>
    <name evidence="2" type="ORF">M569_01085</name>
</gene>
<accession>S8ELX3</accession>
<protein>
    <recommendedName>
        <fullName evidence="1">Protein kinase domain-containing protein</fullName>
    </recommendedName>
</protein>
<dbReference type="InterPro" id="IPR000719">
    <property type="entry name" value="Prot_kinase_dom"/>
</dbReference>
<evidence type="ECO:0000259" key="1">
    <source>
        <dbReference type="PROSITE" id="PS50011"/>
    </source>
</evidence>
<dbReference type="InterPro" id="IPR011009">
    <property type="entry name" value="Kinase-like_dom_sf"/>
</dbReference>
<reference evidence="2 3" key="1">
    <citation type="journal article" date="2013" name="BMC Genomics">
        <title>The miniature genome of a carnivorous plant Genlisea aurea contains a low number of genes and short non-coding sequences.</title>
        <authorList>
            <person name="Leushkin E.V."/>
            <person name="Sutormin R.A."/>
            <person name="Nabieva E.R."/>
            <person name="Penin A.A."/>
            <person name="Kondrashov A.S."/>
            <person name="Logacheva M.D."/>
        </authorList>
    </citation>
    <scope>NUCLEOTIDE SEQUENCE [LARGE SCALE GENOMIC DNA]</scope>
</reference>
<keyword evidence="3" id="KW-1185">Reference proteome</keyword>
<dbReference type="PANTHER" id="PTHR46863:SF2">
    <property type="entry name" value="LYSM DOMAIN RECEPTOR-LIKE KINASE 3"/>
    <property type="match status" value="1"/>
</dbReference>